<organism evidence="1">
    <name type="scientific">Salmonella enterica subsp. arizonae</name>
    <dbReference type="NCBI Taxonomy" id="59203"/>
    <lineage>
        <taxon>Bacteria</taxon>
        <taxon>Pseudomonadati</taxon>
        <taxon>Pseudomonadota</taxon>
        <taxon>Gammaproteobacteria</taxon>
        <taxon>Enterobacterales</taxon>
        <taxon>Enterobacteriaceae</taxon>
        <taxon>Salmonella</taxon>
    </lineage>
</organism>
<sequence>MNKKTEIFRLLSFVIIVIPTMTTAGTVQNKIEYNTHLLSRMTAEKYTGCQIFKGISTPMPENVTAIDMSETGCNFGTFPPGLESTIEFNPDTDYIKLTATDSGITYTFTAKATNIKSYARCPISDNHNATCTWPGAVTLPLTLSLVNSSARITEQSVALIVTPGGNSNSVTDQFARLTGNVLIEESTNNYTTVIPSVAATDDISIRWITRIIGDTEGDIGDYLGTLTKTGASVTPIHYSLPADVLNASFSPDALNQNINVQMSGVKTDAELASIYIFHEQTPCDDSPLCNYNLINASTSIVCGDNNAHLTFNRSCSGSSSTTCENGKIGSITGTWGRVNIDTTCAVTVLIPYE</sequence>
<reference evidence="1" key="1">
    <citation type="submission" date="2019-07" db="EMBL/GenBank/DDBJ databases">
        <authorList>
            <consortium name="GenomeTrakr network: Whole genome sequencing for foodborne pathogen traceback"/>
        </authorList>
    </citation>
    <scope>NUCLEOTIDE SEQUENCE [LARGE SCALE GENOMIC DNA]</scope>
    <source>
        <strain evidence="1">FDA00014297</strain>
    </source>
</reference>
<proteinExistence type="predicted"/>
<name>A0A5Y2QLK0_SALER</name>
<dbReference type="EMBL" id="AAILJL010000006">
    <property type="protein sequence ID" value="ECF4922670.1"/>
    <property type="molecule type" value="Genomic_DNA"/>
</dbReference>
<protein>
    <submittedName>
        <fullName evidence="1">Uncharacterized protein</fullName>
    </submittedName>
</protein>
<accession>A0A5Y2QLK0</accession>
<dbReference type="Proteomes" id="UP000839641">
    <property type="component" value="Unassembled WGS sequence"/>
</dbReference>
<gene>
    <name evidence="1" type="ORF">FLP03_10715</name>
</gene>
<evidence type="ECO:0000313" key="1">
    <source>
        <dbReference type="EMBL" id="ECF4922670.1"/>
    </source>
</evidence>
<comment type="caution">
    <text evidence="1">The sequence shown here is derived from an EMBL/GenBank/DDBJ whole genome shotgun (WGS) entry which is preliminary data.</text>
</comment>
<dbReference type="AlphaFoldDB" id="A0A5Y2QLK0"/>